<evidence type="ECO:0000256" key="1">
    <source>
        <dbReference type="ARBA" id="ARBA00008023"/>
    </source>
</evidence>
<sequence length="197" mass="22780">MEILIGTNNENKFNQFKRVFSNLNPNIELFSLKELGIADDVEEDSENLLDNARKKARYYGGKSGMLTLSDDLGFFVDALAGDPGIHAKRWHFGTDKERYMKILEKMKDIPEEKRTCRYKSALAVYDPAKKDFWVYEQNLEGKIANEPKEGNGFGYDPIVIINNKYYSEFTDEERYKISHRGLGVKELLKYLISKGQN</sequence>
<protein>
    <recommendedName>
        <fullName evidence="5">Non-canonical purine NTP pyrophosphatase</fullName>
    </recommendedName>
</protein>
<dbReference type="Pfam" id="PF01725">
    <property type="entry name" value="Ham1p_like"/>
    <property type="match status" value="1"/>
</dbReference>
<comment type="caution">
    <text evidence="3">The sequence shown here is derived from an EMBL/GenBank/DDBJ whole genome shotgun (WGS) entry which is preliminary data.</text>
</comment>
<reference evidence="4" key="1">
    <citation type="submission" date="2017-09" db="EMBL/GenBank/DDBJ databases">
        <title>Depth-based differentiation of microbial function through sediment-hosted aquifers and enrichment of novel symbionts in the deep terrestrial subsurface.</title>
        <authorList>
            <person name="Probst A.J."/>
            <person name="Ladd B."/>
            <person name="Jarett J.K."/>
            <person name="Geller-Mcgrath D.E."/>
            <person name="Sieber C.M.K."/>
            <person name="Emerson J.B."/>
            <person name="Anantharaman K."/>
            <person name="Thomas B.C."/>
            <person name="Malmstrom R."/>
            <person name="Stieglmeier M."/>
            <person name="Klingl A."/>
            <person name="Woyke T."/>
            <person name="Ryan C.M."/>
            <person name="Banfield J.F."/>
        </authorList>
    </citation>
    <scope>NUCLEOTIDE SEQUENCE [LARGE SCALE GENOMIC DNA]</scope>
</reference>
<dbReference type="PANTHER" id="PTHR11067">
    <property type="entry name" value="INOSINE TRIPHOSPHATE PYROPHOSPHATASE/HAM1 PROTEIN"/>
    <property type="match status" value="1"/>
</dbReference>
<gene>
    <name evidence="3" type="ORF">COS26_03050</name>
</gene>
<dbReference type="PANTHER" id="PTHR11067:SF9">
    <property type="entry name" value="INOSINE TRIPHOSPHATE PYROPHOSPHATASE"/>
    <property type="match status" value="1"/>
</dbReference>
<keyword evidence="2" id="KW-0378">Hydrolase</keyword>
<dbReference type="GO" id="GO:0005829">
    <property type="term" value="C:cytosol"/>
    <property type="evidence" value="ECO:0007669"/>
    <property type="project" value="TreeGrafter"/>
</dbReference>
<dbReference type="SUPFAM" id="SSF52972">
    <property type="entry name" value="ITPase-like"/>
    <property type="match status" value="1"/>
</dbReference>
<organism evidence="3 4">
    <name type="scientific">Candidatus Nealsonbacteria bacterium CG02_land_8_20_14_3_00_40_11</name>
    <dbReference type="NCBI Taxonomy" id="1974700"/>
    <lineage>
        <taxon>Bacteria</taxon>
        <taxon>Candidatus Nealsoniibacteriota</taxon>
    </lineage>
</organism>
<evidence type="ECO:0000256" key="2">
    <source>
        <dbReference type="ARBA" id="ARBA00022801"/>
    </source>
</evidence>
<dbReference type="InterPro" id="IPR029001">
    <property type="entry name" value="ITPase-like_fam"/>
</dbReference>
<dbReference type="EMBL" id="PEUA01000066">
    <property type="protein sequence ID" value="PIV41844.1"/>
    <property type="molecule type" value="Genomic_DNA"/>
</dbReference>
<dbReference type="Proteomes" id="UP000230304">
    <property type="component" value="Unassembled WGS sequence"/>
</dbReference>
<dbReference type="CDD" id="cd00515">
    <property type="entry name" value="HAM1"/>
    <property type="match status" value="1"/>
</dbReference>
<dbReference type="GO" id="GO:0047429">
    <property type="term" value="F:nucleoside triphosphate diphosphatase activity"/>
    <property type="evidence" value="ECO:0007669"/>
    <property type="project" value="InterPro"/>
</dbReference>
<dbReference type="GO" id="GO:0009143">
    <property type="term" value="P:nucleoside triphosphate catabolic process"/>
    <property type="evidence" value="ECO:0007669"/>
    <property type="project" value="InterPro"/>
</dbReference>
<dbReference type="InterPro" id="IPR002637">
    <property type="entry name" value="RdgB/HAM1"/>
</dbReference>
<evidence type="ECO:0000313" key="4">
    <source>
        <dbReference type="Proteomes" id="UP000230304"/>
    </source>
</evidence>
<accession>A0A2M7D782</accession>
<dbReference type="AlphaFoldDB" id="A0A2M7D782"/>
<evidence type="ECO:0000313" key="3">
    <source>
        <dbReference type="EMBL" id="PIV41844.1"/>
    </source>
</evidence>
<proteinExistence type="inferred from homology"/>
<name>A0A2M7D782_9BACT</name>
<comment type="similarity">
    <text evidence="1">Belongs to the HAM1 NTPase family.</text>
</comment>
<evidence type="ECO:0008006" key="5">
    <source>
        <dbReference type="Google" id="ProtNLM"/>
    </source>
</evidence>
<dbReference type="Gene3D" id="3.90.950.10">
    <property type="match status" value="1"/>
</dbReference>